<evidence type="ECO:0000259" key="1">
    <source>
        <dbReference type="Pfam" id="PF07859"/>
    </source>
</evidence>
<dbReference type="PANTHER" id="PTHR23025:SF4">
    <property type="entry name" value="ALPHA_BETA HYDROLASE FOLD-3 DOMAIN-CONTAINING PROTEIN"/>
    <property type="match status" value="1"/>
</dbReference>
<dbReference type="GO" id="GO:0004771">
    <property type="term" value="F:sterol ester esterase activity"/>
    <property type="evidence" value="ECO:0007669"/>
    <property type="project" value="TreeGrafter"/>
</dbReference>
<dbReference type="SUPFAM" id="SSF53474">
    <property type="entry name" value="alpha/beta-Hydrolases"/>
    <property type="match status" value="1"/>
</dbReference>
<dbReference type="Pfam" id="PF07859">
    <property type="entry name" value="Abhydrolase_3"/>
    <property type="match status" value="1"/>
</dbReference>
<dbReference type="GO" id="GO:0005829">
    <property type="term" value="C:cytosol"/>
    <property type="evidence" value="ECO:0007669"/>
    <property type="project" value="TreeGrafter"/>
</dbReference>
<sequence length="143" mass="16277">MDKPKISYQVLVYGCFDWNDMGKRKSRKENAEGYRLTAYGQEWHNHHHLKDRSEGLDPLCSPLLSKDFHGLPPALIITSEYDPLRDESIDYAKCLLDAGVNVDLKNYPGIIHGFLGMKQLGLEEIEDALDLMSKKIAEALTQK</sequence>
<organism evidence="2">
    <name type="scientific">bioreactor metagenome</name>
    <dbReference type="NCBI Taxonomy" id="1076179"/>
    <lineage>
        <taxon>unclassified sequences</taxon>
        <taxon>metagenomes</taxon>
        <taxon>ecological metagenomes</taxon>
    </lineage>
</organism>
<proteinExistence type="predicted"/>
<dbReference type="AlphaFoldDB" id="A0A644YJ31"/>
<protein>
    <recommendedName>
        <fullName evidence="1">Alpha/beta hydrolase fold-3 domain-containing protein</fullName>
    </recommendedName>
</protein>
<dbReference type="GO" id="GO:0004806">
    <property type="term" value="F:triacylglycerol lipase activity"/>
    <property type="evidence" value="ECO:0007669"/>
    <property type="project" value="TreeGrafter"/>
</dbReference>
<reference evidence="2" key="1">
    <citation type="submission" date="2019-08" db="EMBL/GenBank/DDBJ databases">
        <authorList>
            <person name="Kucharzyk K."/>
            <person name="Murdoch R.W."/>
            <person name="Higgins S."/>
            <person name="Loffler F."/>
        </authorList>
    </citation>
    <scope>NUCLEOTIDE SEQUENCE</scope>
</reference>
<comment type="caution">
    <text evidence="2">The sequence shown here is derived from an EMBL/GenBank/DDBJ whole genome shotgun (WGS) entry which is preliminary data.</text>
</comment>
<dbReference type="GO" id="GO:0019433">
    <property type="term" value="P:triglyceride catabolic process"/>
    <property type="evidence" value="ECO:0007669"/>
    <property type="project" value="TreeGrafter"/>
</dbReference>
<evidence type="ECO:0000313" key="2">
    <source>
        <dbReference type="EMBL" id="MPM26124.1"/>
    </source>
</evidence>
<gene>
    <name evidence="2" type="ORF">SDC9_72625</name>
</gene>
<dbReference type="PANTHER" id="PTHR23025">
    <property type="entry name" value="TRIACYLGLYCEROL LIPASE"/>
    <property type="match status" value="1"/>
</dbReference>
<dbReference type="EMBL" id="VSSQ01004654">
    <property type="protein sequence ID" value="MPM26124.1"/>
    <property type="molecule type" value="Genomic_DNA"/>
</dbReference>
<dbReference type="Gene3D" id="3.40.50.1820">
    <property type="entry name" value="alpha/beta hydrolase"/>
    <property type="match status" value="1"/>
</dbReference>
<dbReference type="InterPro" id="IPR013094">
    <property type="entry name" value="AB_hydrolase_3"/>
</dbReference>
<dbReference type="InterPro" id="IPR029058">
    <property type="entry name" value="AB_hydrolase_fold"/>
</dbReference>
<name>A0A644YJ31_9ZZZZ</name>
<accession>A0A644YJ31</accession>
<feature type="domain" description="Alpha/beta hydrolase fold-3" evidence="1">
    <location>
        <begin position="3"/>
        <end position="115"/>
    </location>
</feature>